<sequence length="219" mass="24405">GLLVLLDESEVTARSLSTAKVLQILFDIADGLRMREGDYGIFISMPENFLAQAQASFPALPARLQSRNCVPRLRDLYGSDFARSLWGRYVEEFNLSDIAAAVVSDETLQAIGQVASSERNDLSYGPRTVISAFRRMVFCYQTRNTTYSPSDFVKDCLDEEIPYISNYPSRIREILNSPEASEVNSTILMTLAAFPNGMTLEVGTKLGIDNQLAELSRRP</sequence>
<name>X1LIX3_9ZZZZ</name>
<organism evidence="1">
    <name type="scientific">marine sediment metagenome</name>
    <dbReference type="NCBI Taxonomy" id="412755"/>
    <lineage>
        <taxon>unclassified sequences</taxon>
        <taxon>metagenomes</taxon>
        <taxon>ecological metagenomes</taxon>
    </lineage>
</organism>
<reference evidence="1" key="1">
    <citation type="journal article" date="2014" name="Front. Microbiol.">
        <title>High frequency of phylogenetically diverse reductive dehalogenase-homologous genes in deep subseafloor sedimentary metagenomes.</title>
        <authorList>
            <person name="Kawai M."/>
            <person name="Futagami T."/>
            <person name="Toyoda A."/>
            <person name="Takaki Y."/>
            <person name="Nishi S."/>
            <person name="Hori S."/>
            <person name="Arai W."/>
            <person name="Tsubouchi T."/>
            <person name="Morono Y."/>
            <person name="Uchiyama I."/>
            <person name="Ito T."/>
            <person name="Fujiyama A."/>
            <person name="Inagaki F."/>
            <person name="Takami H."/>
        </authorList>
    </citation>
    <scope>NUCLEOTIDE SEQUENCE</scope>
    <source>
        <strain evidence="1">Expedition CK06-06</strain>
    </source>
</reference>
<dbReference type="EMBL" id="BARV01012131">
    <property type="protein sequence ID" value="GAI02325.1"/>
    <property type="molecule type" value="Genomic_DNA"/>
</dbReference>
<feature type="non-terminal residue" evidence="1">
    <location>
        <position position="1"/>
    </location>
</feature>
<comment type="caution">
    <text evidence="1">The sequence shown here is derived from an EMBL/GenBank/DDBJ whole genome shotgun (WGS) entry which is preliminary data.</text>
</comment>
<dbReference type="AlphaFoldDB" id="X1LIX3"/>
<proteinExistence type="predicted"/>
<protein>
    <submittedName>
        <fullName evidence="1">Uncharacterized protein</fullName>
    </submittedName>
</protein>
<feature type="non-terminal residue" evidence="1">
    <location>
        <position position="219"/>
    </location>
</feature>
<gene>
    <name evidence="1" type="ORF">S06H3_22628</name>
</gene>
<accession>X1LIX3</accession>
<evidence type="ECO:0000313" key="1">
    <source>
        <dbReference type="EMBL" id="GAI02325.1"/>
    </source>
</evidence>